<reference evidence="1" key="1">
    <citation type="submission" date="2017-10" db="EMBL/GenBank/DDBJ databases">
        <title>Genome sequence of cellulolytic Lachnospiraceae bacterium XHS1971 isolated from hotspring sediment.</title>
        <authorList>
            <person name="Vasudevan G."/>
            <person name="Joshi A.J."/>
            <person name="Hivarkar S."/>
            <person name="Lanjekar V.B."/>
            <person name="Dhakephalkar P.K."/>
            <person name="Dagar S."/>
        </authorList>
    </citation>
    <scope>NUCLEOTIDE SEQUENCE</scope>
    <source>
        <strain evidence="1">XHS1971</strain>
    </source>
</reference>
<organism evidence="1 2">
    <name type="scientific">Sporanaerobium hydrogeniformans</name>
    <dbReference type="NCBI Taxonomy" id="3072179"/>
    <lineage>
        <taxon>Bacteria</taxon>
        <taxon>Bacillati</taxon>
        <taxon>Bacillota</taxon>
        <taxon>Clostridia</taxon>
        <taxon>Lachnospirales</taxon>
        <taxon>Lachnospiraceae</taxon>
        <taxon>Sporanaerobium</taxon>
    </lineage>
</organism>
<dbReference type="EMBL" id="PEDL01000004">
    <property type="protein sequence ID" value="PHV71226.1"/>
    <property type="molecule type" value="Genomic_DNA"/>
</dbReference>
<sequence>MKKALLVIDMQNIYFTDEMLVSYPKGSLDKVLEAMDFAKAQGIPIIVVQHSSMQGGFKKGSKTWEICNQIKNKSYDYYIEKYKPSSFYETQLEDILKKEQIDTVVISGYMTHMCCDTTAREAFHLGYYVEFLSDATGTIHLNTPGGQKQSKEIHETVLAIQASRFSKVLTVEEWKGL</sequence>
<proteinExistence type="predicted"/>
<evidence type="ECO:0000313" key="2">
    <source>
        <dbReference type="Proteomes" id="UP000224460"/>
    </source>
</evidence>
<accession>A0AC61DEV5</accession>
<evidence type="ECO:0000313" key="1">
    <source>
        <dbReference type="EMBL" id="PHV71226.1"/>
    </source>
</evidence>
<gene>
    <name evidence="1" type="ORF">CS063_05920</name>
</gene>
<name>A0AC61DEV5_9FIRM</name>
<protein>
    <submittedName>
        <fullName evidence="1">Isochorismatase</fullName>
    </submittedName>
</protein>
<dbReference type="Proteomes" id="UP000224460">
    <property type="component" value="Unassembled WGS sequence"/>
</dbReference>
<comment type="caution">
    <text evidence="1">The sequence shown here is derived from an EMBL/GenBank/DDBJ whole genome shotgun (WGS) entry which is preliminary data.</text>
</comment>
<keyword evidence="2" id="KW-1185">Reference proteome</keyword>